<name>W0FL66_9BACT</name>
<dbReference type="AlphaFoldDB" id="W0FL66"/>
<reference evidence="1" key="1">
    <citation type="journal article" date="2013" name="PLoS ONE">
        <title>Metagenomic insights into the carbohydrate-active enzymes carried by the microorganisms adhering to solid digesta in the rumen of cows.</title>
        <authorList>
            <person name="Wang L."/>
            <person name="Hatem A."/>
            <person name="Catalyurek U.V."/>
            <person name="Morrison M."/>
            <person name="Yu Z."/>
        </authorList>
    </citation>
    <scope>NUCLEOTIDE SEQUENCE</scope>
</reference>
<protein>
    <submittedName>
        <fullName evidence="1">Uncharacterized protein</fullName>
    </submittedName>
</protein>
<dbReference type="EMBL" id="KC246787">
    <property type="protein sequence ID" value="AHF24204.1"/>
    <property type="molecule type" value="Genomic_DNA"/>
</dbReference>
<accession>W0FL66</accession>
<sequence>MQRNWENLSNAIILQAVEDYRKARKRVRTYPGQTAAQATIREVERFFRSWWFAQLTDVDGEKLLERLKKEVVR</sequence>
<proteinExistence type="predicted"/>
<organism evidence="1">
    <name type="scientific">uncultured bacterium Contig160</name>
    <dbReference type="NCBI Taxonomy" id="1393469"/>
    <lineage>
        <taxon>Bacteria</taxon>
        <taxon>environmental samples</taxon>
    </lineage>
</organism>
<evidence type="ECO:0000313" key="1">
    <source>
        <dbReference type="EMBL" id="AHF24204.1"/>
    </source>
</evidence>